<evidence type="ECO:0000313" key="3">
    <source>
        <dbReference type="Proteomes" id="UP001487740"/>
    </source>
</evidence>
<evidence type="ECO:0000256" key="1">
    <source>
        <dbReference type="SAM" id="MobiDB-lite"/>
    </source>
</evidence>
<feature type="region of interest" description="Disordered" evidence="1">
    <location>
        <begin position="170"/>
        <end position="218"/>
    </location>
</feature>
<reference evidence="2 3" key="1">
    <citation type="submission" date="2023-03" db="EMBL/GenBank/DDBJ databases">
        <title>High-quality genome of Scylla paramamosain provides insights in environmental adaptation.</title>
        <authorList>
            <person name="Zhang L."/>
        </authorList>
    </citation>
    <scope>NUCLEOTIDE SEQUENCE [LARGE SCALE GENOMIC DNA]</scope>
    <source>
        <strain evidence="2">LZ_2023a</strain>
        <tissue evidence="2">Muscle</tissue>
    </source>
</reference>
<dbReference type="EMBL" id="JARAKH010000009">
    <property type="protein sequence ID" value="KAK8401200.1"/>
    <property type="molecule type" value="Genomic_DNA"/>
</dbReference>
<gene>
    <name evidence="2" type="ORF">O3P69_002758</name>
</gene>
<organism evidence="2 3">
    <name type="scientific">Scylla paramamosain</name>
    <name type="common">Mud crab</name>
    <dbReference type="NCBI Taxonomy" id="85552"/>
    <lineage>
        <taxon>Eukaryota</taxon>
        <taxon>Metazoa</taxon>
        <taxon>Ecdysozoa</taxon>
        <taxon>Arthropoda</taxon>
        <taxon>Crustacea</taxon>
        <taxon>Multicrustacea</taxon>
        <taxon>Malacostraca</taxon>
        <taxon>Eumalacostraca</taxon>
        <taxon>Eucarida</taxon>
        <taxon>Decapoda</taxon>
        <taxon>Pleocyemata</taxon>
        <taxon>Brachyura</taxon>
        <taxon>Eubrachyura</taxon>
        <taxon>Portunoidea</taxon>
        <taxon>Portunidae</taxon>
        <taxon>Portuninae</taxon>
        <taxon>Scylla</taxon>
    </lineage>
</organism>
<accession>A0AAW0UME1</accession>
<keyword evidence="3" id="KW-1185">Reference proteome</keyword>
<protein>
    <submittedName>
        <fullName evidence="2">Uncharacterized protein</fullName>
    </submittedName>
</protein>
<feature type="region of interest" description="Disordered" evidence="1">
    <location>
        <begin position="68"/>
        <end position="102"/>
    </location>
</feature>
<proteinExistence type="predicted"/>
<evidence type="ECO:0000313" key="2">
    <source>
        <dbReference type="EMBL" id="KAK8401200.1"/>
    </source>
</evidence>
<feature type="compositionally biased region" description="Low complexity" evidence="1">
    <location>
        <begin position="201"/>
        <end position="218"/>
    </location>
</feature>
<feature type="region of interest" description="Disordered" evidence="1">
    <location>
        <begin position="120"/>
        <end position="155"/>
    </location>
</feature>
<comment type="caution">
    <text evidence="2">The sequence shown here is derived from an EMBL/GenBank/DDBJ whole genome shotgun (WGS) entry which is preliminary data.</text>
</comment>
<dbReference type="Proteomes" id="UP001487740">
    <property type="component" value="Unassembled WGS sequence"/>
</dbReference>
<name>A0AAW0UME1_SCYPA</name>
<feature type="compositionally biased region" description="Low complexity" evidence="1">
    <location>
        <begin position="90"/>
        <end position="102"/>
    </location>
</feature>
<dbReference type="AlphaFoldDB" id="A0AAW0UME1"/>
<sequence length="218" mass="22889">MCEIIDSLSLSVPFTPAFRLPGGGHRERTWVSRAPLLETNEATSDPPSTSRGAKIDCLWPRVKGRGGNCITHDPLPGGEGGKERGGEDGGLPAAAREGGRAGVVREPGGWGGAGWRAAGLRQAPSASAQHQPDGHGRCHGSLSAMPVPERPSERRQQVCGATAWETRGSHRLPSAAASHRLTASAHPTRRVDSSYNHFSDSLLPLAPSTALTPPLRLA</sequence>